<keyword evidence="2" id="KW-1185">Reference proteome</keyword>
<gene>
    <name evidence="1" type="ORF">BC6307_18065</name>
</gene>
<evidence type="ECO:0000313" key="2">
    <source>
        <dbReference type="Proteomes" id="UP000215224"/>
    </source>
</evidence>
<dbReference type="AlphaFoldDB" id="A0A223KU94"/>
<proteinExistence type="predicted"/>
<organism evidence="1 2">
    <name type="scientific">Sutcliffiella cohnii</name>
    <dbReference type="NCBI Taxonomy" id="33932"/>
    <lineage>
        <taxon>Bacteria</taxon>
        <taxon>Bacillati</taxon>
        <taxon>Bacillota</taxon>
        <taxon>Bacilli</taxon>
        <taxon>Bacillales</taxon>
        <taxon>Bacillaceae</taxon>
        <taxon>Sutcliffiella</taxon>
    </lineage>
</organism>
<dbReference type="Proteomes" id="UP000215224">
    <property type="component" value="Chromosome"/>
</dbReference>
<evidence type="ECO:0000313" key="1">
    <source>
        <dbReference type="EMBL" id="AST93026.1"/>
    </source>
</evidence>
<sequence>MLQGVCVKADSSELLKNGERYYLFPNGPEHYYVSNFPNKGAHRGCYHAERFEIVANQELHKEKLYKAQLVYREQGYKGVKLGEYFLRVKGTHANFYKDPELSRLRGCFPLDWFSNFEEVTLNDSPEEVVSIEEVDLEEIYVESEPTEYEQLSLF</sequence>
<protein>
    <submittedName>
        <fullName evidence="1">Uncharacterized protein</fullName>
    </submittedName>
</protein>
<dbReference type="STRING" id="1314751.GCA_001591425_00779"/>
<dbReference type="EMBL" id="CP018866">
    <property type="protein sequence ID" value="AST93026.1"/>
    <property type="molecule type" value="Genomic_DNA"/>
</dbReference>
<reference evidence="1 2" key="1">
    <citation type="submission" date="2016-12" db="EMBL/GenBank/DDBJ databases">
        <title>The whole genome sequencing and assembly of Bacillus cohnii DSM 6307T strain.</title>
        <authorList>
            <person name="Lee Y.-J."/>
            <person name="Yi H."/>
            <person name="Bahn Y.-S."/>
            <person name="Kim J.F."/>
            <person name="Lee D.-W."/>
        </authorList>
    </citation>
    <scope>NUCLEOTIDE SEQUENCE [LARGE SCALE GENOMIC DNA]</scope>
    <source>
        <strain evidence="1 2">DSM 6307</strain>
    </source>
</reference>
<dbReference type="KEGG" id="bcoh:BC6307_18065"/>
<name>A0A223KU94_9BACI</name>
<accession>A0A223KU94</accession>
<dbReference type="RefSeq" id="WP_066412397.1">
    <property type="nucleotide sequence ID" value="NZ_CP018866.1"/>
</dbReference>